<keyword evidence="2" id="KW-1185">Reference proteome</keyword>
<sequence length="763" mass="86269">QVKRAEENVVDSQEKLESIQRKRKLKDISECSKVVNYRKKKKLLRQITFSKVQAGNSEKFDVPAAERSAKRRKDETLEACSEIHGATDHDQGPALDGMWCTLINASSPDRMSGYVSQSVKVRKKVLPTVVKKELKKFEASTENLLRSIKVLYSGGLLSKEKYKAIRINLTMSTSKDRKQRAGLKFMSGVSLPKLLPYDKLINYIKTIDFNENIKDMAPEFCSDMDDSDVVNGAYRELNEFLLKLAEMYIQVDKALGSESFLNQFGMDKYHFRLAIGADGAPFGKDDEATAWLVSCLNVGSHITSESENFLLAGANCSESHLCMQRYAKKLVHDMNIIANNDYQINGLNVKFSFELLPSDMKWLASMGGELSNSAYYFSSFGNVCEETKATVNGSLGKGAHNTWQPWSYQKRLEVAAKVAERKQQLQGSTYAESTKRKKVLDFIKDQKSRQEFEPVIGKIIDFGYAEPLHNGNNGWQFWHSFVLEIALSKSQVPQNCNELSKLPLDCAFICYINCVKGLGLSRLAKKVRKWFTEGRKKSFDYRFTGKETKTLCQNFMSLINVISSDRDLPETKLKTATLAYCGLQLRDAVSLFSRVETNQAEISKLKTSCQHFFNANSLLLRVSPTVWTIGYAIPYHAQILYDKYGLGLGLNSMQGREAKHVRLSQYSRHATLTGRWKLVLRHDYITCVWIRREDPFHSSYVKSKEQYIPSKISSDGFCYCGFSKEERGQCCKFCSSSLYRAVAQSAASGILTAEICNLASVTA</sequence>
<feature type="non-terminal residue" evidence="1">
    <location>
        <position position="1"/>
    </location>
</feature>
<evidence type="ECO:0000313" key="1">
    <source>
        <dbReference type="EMBL" id="CAH3021476.1"/>
    </source>
</evidence>
<dbReference type="Proteomes" id="UP001159427">
    <property type="component" value="Unassembled WGS sequence"/>
</dbReference>
<accession>A0ABN8M0Q4</accession>
<organism evidence="1 2">
    <name type="scientific">Porites evermanni</name>
    <dbReference type="NCBI Taxonomy" id="104178"/>
    <lineage>
        <taxon>Eukaryota</taxon>
        <taxon>Metazoa</taxon>
        <taxon>Cnidaria</taxon>
        <taxon>Anthozoa</taxon>
        <taxon>Hexacorallia</taxon>
        <taxon>Scleractinia</taxon>
        <taxon>Fungiina</taxon>
        <taxon>Poritidae</taxon>
        <taxon>Porites</taxon>
    </lineage>
</organism>
<gene>
    <name evidence="1" type="ORF">PEVE_00011489</name>
</gene>
<comment type="caution">
    <text evidence="1">The sequence shown here is derived from an EMBL/GenBank/DDBJ whole genome shotgun (WGS) entry which is preliminary data.</text>
</comment>
<reference evidence="1 2" key="1">
    <citation type="submission" date="2022-05" db="EMBL/GenBank/DDBJ databases">
        <authorList>
            <consortium name="Genoscope - CEA"/>
            <person name="William W."/>
        </authorList>
    </citation>
    <scope>NUCLEOTIDE SEQUENCE [LARGE SCALE GENOMIC DNA]</scope>
</reference>
<name>A0ABN8M0Q4_9CNID</name>
<evidence type="ECO:0000313" key="2">
    <source>
        <dbReference type="Proteomes" id="UP001159427"/>
    </source>
</evidence>
<dbReference type="EMBL" id="CALNXI010000183">
    <property type="protein sequence ID" value="CAH3021476.1"/>
    <property type="molecule type" value="Genomic_DNA"/>
</dbReference>
<proteinExistence type="predicted"/>
<protein>
    <submittedName>
        <fullName evidence="1">Uncharacterized protein</fullName>
    </submittedName>
</protein>